<evidence type="ECO:0000256" key="3">
    <source>
        <dbReference type="ARBA" id="ARBA00011738"/>
    </source>
</evidence>
<dbReference type="EMBL" id="CP119958">
    <property type="protein sequence ID" value="WFD37925.1"/>
    <property type="molecule type" value="Genomic_DNA"/>
</dbReference>
<proteinExistence type="inferred from homology"/>
<evidence type="ECO:0000256" key="9">
    <source>
        <dbReference type="PIRSR" id="PIRSR600269-50"/>
    </source>
</evidence>
<name>A0AAF0EZH9_9BASI</name>
<dbReference type="AlphaFoldDB" id="A0AAF0EZH9"/>
<evidence type="ECO:0000256" key="6">
    <source>
        <dbReference type="ARBA" id="ARBA00023002"/>
    </source>
</evidence>
<gene>
    <name evidence="13" type="ORF">MJAP1_000873</name>
</gene>
<dbReference type="GeneID" id="85224522"/>
<feature type="domain" description="Copper amine oxidase catalytic" evidence="12">
    <location>
        <begin position="253"/>
        <end position="652"/>
    </location>
</feature>
<dbReference type="InterPro" id="IPR036460">
    <property type="entry name" value="Cu_amine_oxidase_C_sf"/>
</dbReference>
<comment type="cofactor">
    <cofactor evidence="11">
        <name>Cu cation</name>
        <dbReference type="ChEBI" id="CHEBI:23378"/>
    </cofactor>
    <text evidence="11">Contains 1 topaquinone per subunit.</text>
</comment>
<dbReference type="FunFam" id="2.70.98.20:FF:000001">
    <property type="entry name" value="Amine oxidase"/>
    <property type="match status" value="1"/>
</dbReference>
<feature type="active site" description="Proton acceptor" evidence="9">
    <location>
        <position position="325"/>
    </location>
</feature>
<evidence type="ECO:0000256" key="7">
    <source>
        <dbReference type="ARBA" id="ARBA00023008"/>
    </source>
</evidence>
<dbReference type="Pfam" id="PF01179">
    <property type="entry name" value="Cu_amine_oxid"/>
    <property type="match status" value="1"/>
</dbReference>
<feature type="modified residue" description="2',4',5'-topaquinone" evidence="10">
    <location>
        <position position="409"/>
    </location>
</feature>
<feature type="active site" description="Schiff-base intermediate with substrate; via topaquinone" evidence="9">
    <location>
        <position position="409"/>
    </location>
</feature>
<comment type="subunit">
    <text evidence="3">Homodimer.</text>
</comment>
<evidence type="ECO:0000256" key="11">
    <source>
        <dbReference type="RuleBase" id="RU000672"/>
    </source>
</evidence>
<accession>A0AAF0EZH9</accession>
<keyword evidence="4 11" id="KW-0479">Metal-binding</keyword>
<sequence>MSPVTVDPAHPAPAVHPLDPATAEELEEAVALVSTKFNDEPLFFHAGGLAEPPKPILRKYLRAERSGQLIAPPPRRMSLMFYIAKTPRLFEATVDVTNKNVDEFTELPRTKMAPLNPEEVNTICDLVYNSDELKKEAERLNIPLSHIVAEPWDFARDAENEHDRKAQVFFFMRDLESEDLDANPYAYPLDFLMIIDLNTDQDKISSVPRLPLGVSTKGDDEPKDGFKFGKPKAPEYAHHLQKEKARTSLKPLRVVQPEGPSFSVDGYLIEWEKWRFRIGFNWREGLVLYDITFDGREVFHRISLSEMVVPYGEPRAPLHRKNAFDLGNLGAGFCANNLGLGCDCLGVIKYFDANLLGFNGKPFKTENVVCMHEIDAGIQWKHTNWRTGNASVVRRRQLQLQTIITVANYEYCFYYNFDQSGEIMFDVLATGILSTTPVDPDNKDPCEFGTRVAHGVLGPYHQHIFNLRIDPCVDGDGNSLQIVDSVPMPRDEFNPHGIGYRTESRVMKESGTEEIDVAKGRVFKIINPNKINPTSLQPVGYKLVPIPSQKILAHPDSWHARRSNFGDAPIWVTKYNEGELFAAGTYTNQNEGEEGIKSWVERKDNVENDDIVVWHTFCFTHNPRPEDFPVMPAEVARVMLKPNSFFEYNPTLDIPPSSQAFNQSVLYDDTKASLNGYANGYANGHANGHADGVNGATEVMAGSSLNGSCCGKT</sequence>
<dbReference type="Proteomes" id="UP001217754">
    <property type="component" value="Chromosome 1"/>
</dbReference>
<dbReference type="GO" id="GO:0008131">
    <property type="term" value="F:primary methylamine oxidase activity"/>
    <property type="evidence" value="ECO:0007669"/>
    <property type="project" value="InterPro"/>
</dbReference>
<dbReference type="GO" id="GO:0048038">
    <property type="term" value="F:quinone binding"/>
    <property type="evidence" value="ECO:0007669"/>
    <property type="project" value="InterPro"/>
</dbReference>
<keyword evidence="6 11" id="KW-0560">Oxidoreductase</keyword>
<dbReference type="PANTHER" id="PTHR10638:SF91">
    <property type="entry name" value="AMINE OXIDASE"/>
    <property type="match status" value="1"/>
</dbReference>
<dbReference type="GO" id="GO:0005507">
    <property type="term" value="F:copper ion binding"/>
    <property type="evidence" value="ECO:0007669"/>
    <property type="project" value="InterPro"/>
</dbReference>
<dbReference type="SUPFAM" id="SSF54416">
    <property type="entry name" value="Amine oxidase N-terminal region"/>
    <property type="match status" value="2"/>
</dbReference>
<dbReference type="Gene3D" id="3.10.450.40">
    <property type="match status" value="2"/>
</dbReference>
<evidence type="ECO:0000256" key="10">
    <source>
        <dbReference type="PIRSR" id="PIRSR600269-51"/>
    </source>
</evidence>
<dbReference type="InterPro" id="IPR000269">
    <property type="entry name" value="Cu_amine_oxidase"/>
</dbReference>
<dbReference type="GO" id="GO:0009308">
    <property type="term" value="P:amine metabolic process"/>
    <property type="evidence" value="ECO:0007669"/>
    <property type="project" value="UniProtKB-UniRule"/>
</dbReference>
<comment type="PTM">
    <text evidence="10 11">Topaquinone (TPQ) is generated by copper-dependent autoxidation of a specific tyrosyl residue.</text>
</comment>
<evidence type="ECO:0000256" key="4">
    <source>
        <dbReference type="ARBA" id="ARBA00022723"/>
    </source>
</evidence>
<evidence type="ECO:0000313" key="13">
    <source>
        <dbReference type="EMBL" id="WFD37925.1"/>
    </source>
</evidence>
<dbReference type="PANTHER" id="PTHR10638">
    <property type="entry name" value="COPPER AMINE OXIDASE"/>
    <property type="match status" value="1"/>
</dbReference>
<dbReference type="InterPro" id="IPR016182">
    <property type="entry name" value="Cu_amine_oxidase_N-reg"/>
</dbReference>
<dbReference type="RefSeq" id="XP_060120822.1">
    <property type="nucleotide sequence ID" value="XM_060264839.1"/>
</dbReference>
<evidence type="ECO:0000256" key="1">
    <source>
        <dbReference type="ARBA" id="ARBA00001935"/>
    </source>
</evidence>
<dbReference type="InterPro" id="IPR015798">
    <property type="entry name" value="Cu_amine_oxidase_C"/>
</dbReference>
<organism evidence="13 14">
    <name type="scientific">Malassezia japonica</name>
    <dbReference type="NCBI Taxonomy" id="223818"/>
    <lineage>
        <taxon>Eukaryota</taxon>
        <taxon>Fungi</taxon>
        <taxon>Dikarya</taxon>
        <taxon>Basidiomycota</taxon>
        <taxon>Ustilaginomycotina</taxon>
        <taxon>Malasseziomycetes</taxon>
        <taxon>Malasseziales</taxon>
        <taxon>Malasseziaceae</taxon>
        <taxon>Malassezia</taxon>
    </lineage>
</organism>
<keyword evidence="8" id="KW-1015">Disulfide bond</keyword>
<keyword evidence="7 11" id="KW-0186">Copper</keyword>
<evidence type="ECO:0000313" key="14">
    <source>
        <dbReference type="Proteomes" id="UP001217754"/>
    </source>
</evidence>
<evidence type="ECO:0000256" key="5">
    <source>
        <dbReference type="ARBA" id="ARBA00022772"/>
    </source>
</evidence>
<dbReference type="Gene3D" id="2.70.98.20">
    <property type="entry name" value="Copper amine oxidase, catalytic domain"/>
    <property type="match status" value="1"/>
</dbReference>
<reference evidence="13" key="1">
    <citation type="submission" date="2023-03" db="EMBL/GenBank/DDBJ databases">
        <title>Mating type loci evolution in Malassezia.</title>
        <authorList>
            <person name="Coelho M.A."/>
        </authorList>
    </citation>
    <scope>NUCLEOTIDE SEQUENCE</scope>
    <source>
        <strain evidence="13">CBS 9431</strain>
    </source>
</reference>
<keyword evidence="14" id="KW-1185">Reference proteome</keyword>
<evidence type="ECO:0000256" key="2">
    <source>
        <dbReference type="ARBA" id="ARBA00007983"/>
    </source>
</evidence>
<comment type="similarity">
    <text evidence="2 11">Belongs to the copper/topaquinone oxidase family.</text>
</comment>
<dbReference type="EC" id="1.4.3.-" evidence="11"/>
<dbReference type="SUPFAM" id="SSF49998">
    <property type="entry name" value="Amine oxidase catalytic domain"/>
    <property type="match status" value="1"/>
</dbReference>
<protein>
    <recommendedName>
        <fullName evidence="11">Amine oxidase</fullName>
        <ecNumber evidence="11">1.4.3.-</ecNumber>
    </recommendedName>
</protein>
<evidence type="ECO:0000259" key="12">
    <source>
        <dbReference type="Pfam" id="PF01179"/>
    </source>
</evidence>
<comment type="cofactor">
    <cofactor evidence="1">
        <name>Cu cation</name>
        <dbReference type="ChEBI" id="CHEBI:23378"/>
    </cofactor>
</comment>
<keyword evidence="5 9" id="KW-0801">TPQ</keyword>
<evidence type="ECO:0000256" key="8">
    <source>
        <dbReference type="ARBA" id="ARBA00023157"/>
    </source>
</evidence>